<sequence length="167" mass="19318">MTELLRHLDIMHKLQDEVRSIAGSKTHIIEDDLEAMHYLKAVIKETLRLHTPAPLLVPRVSRTQVEINGYEIQPGSHVYINAWAIGRDPISWERPEEFDPDRFLRSDVDYKGHDFRLIPSGSGRRFLLATRVHKFHRALPDGEKALAFTIRKYVPLLVVANPRLQIL</sequence>
<keyword evidence="3" id="KW-0408">Iron</keyword>
<name>A0A978VDA6_ZIZJJ</name>
<evidence type="ECO:0000313" key="5">
    <source>
        <dbReference type="Proteomes" id="UP000813462"/>
    </source>
</evidence>
<evidence type="ECO:0008006" key="6">
    <source>
        <dbReference type="Google" id="ProtNLM"/>
    </source>
</evidence>
<dbReference type="InterPro" id="IPR001128">
    <property type="entry name" value="Cyt_P450"/>
</dbReference>
<protein>
    <recommendedName>
        <fullName evidence="6">Cytochrome P450</fullName>
    </recommendedName>
</protein>
<accession>A0A978VDA6</accession>
<comment type="similarity">
    <text evidence="1">Belongs to the cytochrome P450 family.</text>
</comment>
<keyword evidence="2" id="KW-0479">Metal-binding</keyword>
<dbReference type="GO" id="GO:0004497">
    <property type="term" value="F:monooxygenase activity"/>
    <property type="evidence" value="ECO:0007669"/>
    <property type="project" value="InterPro"/>
</dbReference>
<dbReference type="PANTHER" id="PTHR47955">
    <property type="entry name" value="CYTOCHROME P450 FAMILY 71 PROTEIN"/>
    <property type="match status" value="1"/>
</dbReference>
<dbReference type="PRINTS" id="PR00463">
    <property type="entry name" value="EP450I"/>
</dbReference>
<dbReference type="GO" id="GO:0020037">
    <property type="term" value="F:heme binding"/>
    <property type="evidence" value="ECO:0007669"/>
    <property type="project" value="InterPro"/>
</dbReference>
<dbReference type="PANTHER" id="PTHR47955:SF15">
    <property type="entry name" value="CYTOCHROME P450 71A2-LIKE"/>
    <property type="match status" value="1"/>
</dbReference>
<evidence type="ECO:0000256" key="1">
    <source>
        <dbReference type="ARBA" id="ARBA00010617"/>
    </source>
</evidence>
<proteinExistence type="inferred from homology"/>
<dbReference type="AlphaFoldDB" id="A0A978VDA6"/>
<dbReference type="GO" id="GO:0016705">
    <property type="term" value="F:oxidoreductase activity, acting on paired donors, with incorporation or reduction of molecular oxygen"/>
    <property type="evidence" value="ECO:0007669"/>
    <property type="project" value="InterPro"/>
</dbReference>
<dbReference type="GO" id="GO:0005506">
    <property type="term" value="F:iron ion binding"/>
    <property type="evidence" value="ECO:0007669"/>
    <property type="project" value="InterPro"/>
</dbReference>
<evidence type="ECO:0000256" key="2">
    <source>
        <dbReference type="ARBA" id="ARBA00022723"/>
    </source>
</evidence>
<reference evidence="4" key="1">
    <citation type="journal article" date="2021" name="Front. Plant Sci.">
        <title>Chromosome-Scale Genome Assembly for Chinese Sour Jujube and Insights Into Its Genome Evolution and Domestication Signature.</title>
        <authorList>
            <person name="Shen L.-Y."/>
            <person name="Luo H."/>
            <person name="Wang X.-L."/>
            <person name="Wang X.-M."/>
            <person name="Qiu X.-J."/>
            <person name="Liu H."/>
            <person name="Zhou S.-S."/>
            <person name="Jia K.-H."/>
            <person name="Nie S."/>
            <person name="Bao Y.-T."/>
            <person name="Zhang R.-G."/>
            <person name="Yun Q.-Z."/>
            <person name="Chai Y.-H."/>
            <person name="Lu J.-Y."/>
            <person name="Li Y."/>
            <person name="Zhao S.-W."/>
            <person name="Mao J.-F."/>
            <person name="Jia S.-G."/>
            <person name="Mao Y.-M."/>
        </authorList>
    </citation>
    <scope>NUCLEOTIDE SEQUENCE</scope>
    <source>
        <strain evidence="4">AT0</strain>
        <tissue evidence="4">Leaf</tissue>
    </source>
</reference>
<evidence type="ECO:0000313" key="4">
    <source>
        <dbReference type="EMBL" id="KAH7528345.1"/>
    </source>
</evidence>
<dbReference type="EMBL" id="JAEACU010000005">
    <property type="protein sequence ID" value="KAH7528345.1"/>
    <property type="molecule type" value="Genomic_DNA"/>
</dbReference>
<dbReference type="Pfam" id="PF00067">
    <property type="entry name" value="p450"/>
    <property type="match status" value="1"/>
</dbReference>
<evidence type="ECO:0000256" key="3">
    <source>
        <dbReference type="ARBA" id="ARBA00023004"/>
    </source>
</evidence>
<comment type="caution">
    <text evidence="4">The sequence shown here is derived from an EMBL/GenBank/DDBJ whole genome shotgun (WGS) entry which is preliminary data.</text>
</comment>
<organism evidence="4 5">
    <name type="scientific">Ziziphus jujuba var. spinosa</name>
    <dbReference type="NCBI Taxonomy" id="714518"/>
    <lineage>
        <taxon>Eukaryota</taxon>
        <taxon>Viridiplantae</taxon>
        <taxon>Streptophyta</taxon>
        <taxon>Embryophyta</taxon>
        <taxon>Tracheophyta</taxon>
        <taxon>Spermatophyta</taxon>
        <taxon>Magnoliopsida</taxon>
        <taxon>eudicotyledons</taxon>
        <taxon>Gunneridae</taxon>
        <taxon>Pentapetalae</taxon>
        <taxon>rosids</taxon>
        <taxon>fabids</taxon>
        <taxon>Rosales</taxon>
        <taxon>Rhamnaceae</taxon>
        <taxon>Paliureae</taxon>
        <taxon>Ziziphus</taxon>
    </lineage>
</organism>
<dbReference type="Gene3D" id="1.10.630.10">
    <property type="entry name" value="Cytochrome P450"/>
    <property type="match status" value="1"/>
</dbReference>
<dbReference type="Proteomes" id="UP000813462">
    <property type="component" value="Unassembled WGS sequence"/>
</dbReference>
<dbReference type="SUPFAM" id="SSF48264">
    <property type="entry name" value="Cytochrome P450"/>
    <property type="match status" value="1"/>
</dbReference>
<dbReference type="InterPro" id="IPR036396">
    <property type="entry name" value="Cyt_P450_sf"/>
</dbReference>
<dbReference type="InterPro" id="IPR002401">
    <property type="entry name" value="Cyt_P450_E_grp-I"/>
</dbReference>
<gene>
    <name evidence="4" type="ORF">FEM48_Zijuj05G0062800</name>
</gene>